<name>A0ABP7FUT3_9ACTN</name>
<reference evidence="3" key="1">
    <citation type="journal article" date="2019" name="Int. J. Syst. Evol. Microbiol.">
        <title>The Global Catalogue of Microorganisms (GCM) 10K type strain sequencing project: providing services to taxonomists for standard genome sequencing and annotation.</title>
        <authorList>
            <consortium name="The Broad Institute Genomics Platform"/>
            <consortium name="The Broad Institute Genome Sequencing Center for Infectious Disease"/>
            <person name="Wu L."/>
            <person name="Ma J."/>
        </authorList>
    </citation>
    <scope>NUCLEOTIDE SEQUENCE [LARGE SCALE GENOMIC DNA]</scope>
    <source>
        <strain evidence="3">JCM 17137</strain>
    </source>
</reference>
<dbReference type="Proteomes" id="UP001500908">
    <property type="component" value="Unassembled WGS sequence"/>
</dbReference>
<evidence type="ECO:0000313" key="2">
    <source>
        <dbReference type="EMBL" id="GAA3748955.1"/>
    </source>
</evidence>
<sequence>MRFLGKTAAVTMATAALLSFGAGAASASGKDIYNQDTNYSACNQGKNTQGLVAVGLNVDLLTNCNANFVDNSVNNNN</sequence>
<proteinExistence type="predicted"/>
<gene>
    <name evidence="2" type="ORF">GCM10022402_30240</name>
</gene>
<evidence type="ECO:0000256" key="1">
    <source>
        <dbReference type="SAM" id="SignalP"/>
    </source>
</evidence>
<accession>A0ABP7FUT3</accession>
<protein>
    <recommendedName>
        <fullName evidence="4">Secreted protein</fullName>
    </recommendedName>
</protein>
<organism evidence="2 3">
    <name type="scientific">Salinactinospora qingdaonensis</name>
    <dbReference type="NCBI Taxonomy" id="702744"/>
    <lineage>
        <taxon>Bacteria</taxon>
        <taxon>Bacillati</taxon>
        <taxon>Actinomycetota</taxon>
        <taxon>Actinomycetes</taxon>
        <taxon>Streptosporangiales</taxon>
        <taxon>Nocardiopsidaceae</taxon>
        <taxon>Salinactinospora</taxon>
    </lineage>
</organism>
<keyword evidence="3" id="KW-1185">Reference proteome</keyword>
<comment type="caution">
    <text evidence="2">The sequence shown here is derived from an EMBL/GenBank/DDBJ whole genome shotgun (WGS) entry which is preliminary data.</text>
</comment>
<feature type="signal peptide" evidence="1">
    <location>
        <begin position="1"/>
        <end position="24"/>
    </location>
</feature>
<evidence type="ECO:0008006" key="4">
    <source>
        <dbReference type="Google" id="ProtNLM"/>
    </source>
</evidence>
<evidence type="ECO:0000313" key="3">
    <source>
        <dbReference type="Proteomes" id="UP001500908"/>
    </source>
</evidence>
<dbReference type="EMBL" id="BAABDD010000013">
    <property type="protein sequence ID" value="GAA3748955.1"/>
    <property type="molecule type" value="Genomic_DNA"/>
</dbReference>
<keyword evidence="1" id="KW-0732">Signal</keyword>
<feature type="chain" id="PRO_5045785138" description="Secreted protein" evidence="1">
    <location>
        <begin position="25"/>
        <end position="77"/>
    </location>
</feature>